<evidence type="ECO:0000313" key="1">
    <source>
        <dbReference type="EMBL" id="MEJ2905149.1"/>
    </source>
</evidence>
<gene>
    <name evidence="1" type="ORF">WAE58_22075</name>
</gene>
<evidence type="ECO:0008006" key="3">
    <source>
        <dbReference type="Google" id="ProtNLM"/>
    </source>
</evidence>
<sequence length="369" mass="42374">MKRSQNFWLVALFLSKFGTPDKANKYAPPIELKVSSWKDAYQLFFANLGENRKPSSFEHSLKNARDAFDSHLKKSARIGWKDARGQAATLPNEALYIYKKYKNVKRNDFWREIQVIVLNDKDTGSVQKSVALPGKNPNWIRQELILALDLYFDLDQGQMHKSNEKVIVLSDLLRKLSVHKNIPDIKKFRNPSGVARRLGNFKAMDSGYAGDGLSNSGKLAKTIFDEYRMHRGKLKEEADLIKQFTNNVGEERLAEPIMPYVSSKERDFKFNYHKNMELNPLTLRLKKNTIKTGEISTCFVCNMNSLNTYGTLGDDLMELHYIGVIDESSLTREVNPDDFIFVCPSCHKLLDIHYTIITASDLRNIITHK</sequence>
<accession>A0ABU8NSA8</accession>
<dbReference type="Proteomes" id="UP001378956">
    <property type="component" value="Unassembled WGS sequence"/>
</dbReference>
<dbReference type="EMBL" id="JBBEUB010000010">
    <property type="protein sequence ID" value="MEJ2905149.1"/>
    <property type="molecule type" value="Genomic_DNA"/>
</dbReference>
<name>A0ABU8NSA8_9SPHI</name>
<evidence type="ECO:0000313" key="2">
    <source>
        <dbReference type="Proteomes" id="UP001378956"/>
    </source>
</evidence>
<protein>
    <recommendedName>
        <fullName evidence="3">5-methylcytosine-specific restriction protein A</fullName>
    </recommendedName>
</protein>
<reference evidence="1 2" key="1">
    <citation type="submission" date="2024-03" db="EMBL/GenBank/DDBJ databases">
        <title>Sequence of Lycoming College Course Isolates.</title>
        <authorList>
            <person name="Plotts O."/>
            <person name="Newman J."/>
        </authorList>
    </citation>
    <scope>NUCLEOTIDE SEQUENCE [LARGE SCALE GENOMIC DNA]</scope>
    <source>
        <strain evidence="1 2">CJB-3</strain>
    </source>
</reference>
<keyword evidence="2" id="KW-1185">Reference proteome</keyword>
<organism evidence="1 2">
    <name type="scientific">Pedobacter panaciterrae</name>
    <dbReference type="NCBI Taxonomy" id="363849"/>
    <lineage>
        <taxon>Bacteria</taxon>
        <taxon>Pseudomonadati</taxon>
        <taxon>Bacteroidota</taxon>
        <taxon>Sphingobacteriia</taxon>
        <taxon>Sphingobacteriales</taxon>
        <taxon>Sphingobacteriaceae</taxon>
        <taxon>Pedobacter</taxon>
    </lineage>
</organism>
<proteinExistence type="predicted"/>
<dbReference type="RefSeq" id="WP_337717703.1">
    <property type="nucleotide sequence ID" value="NZ_JBBEUB010000010.1"/>
</dbReference>
<comment type="caution">
    <text evidence="1">The sequence shown here is derived from an EMBL/GenBank/DDBJ whole genome shotgun (WGS) entry which is preliminary data.</text>
</comment>